<dbReference type="RefSeq" id="WP_163974831.1">
    <property type="nucleotide sequence ID" value="NZ_JABFOR010000015.1"/>
</dbReference>
<evidence type="ECO:0000313" key="1">
    <source>
        <dbReference type="EMBL" id="NOJ71526.1"/>
    </source>
</evidence>
<evidence type="ECO:0000313" key="2">
    <source>
        <dbReference type="Proteomes" id="UP000552038"/>
    </source>
</evidence>
<reference evidence="1 2" key="1">
    <citation type="submission" date="2020-05" db="EMBL/GenBank/DDBJ databases">
        <title>Whole genome sequencing and identification of novel metabolites from Paenibacillus alvei strain JR949.</title>
        <authorList>
            <person name="Rajendhran J."/>
            <person name="Sree Pranav P."/>
            <person name="Mahalakshmi B."/>
            <person name="Karthikeyan R."/>
        </authorList>
    </citation>
    <scope>NUCLEOTIDE SEQUENCE [LARGE SCALE GENOMIC DNA]</scope>
    <source>
        <strain evidence="1 2">JR949</strain>
    </source>
</reference>
<accession>A0AAP7DJB9</accession>
<comment type="caution">
    <text evidence="1">The sequence shown here is derived from an EMBL/GenBank/DDBJ whole genome shotgun (WGS) entry which is preliminary data.</text>
</comment>
<proteinExistence type="predicted"/>
<protein>
    <submittedName>
        <fullName evidence="1">Uncharacterized protein</fullName>
    </submittedName>
</protein>
<dbReference type="EMBL" id="JABFOR010000015">
    <property type="protein sequence ID" value="NOJ71526.1"/>
    <property type="molecule type" value="Genomic_DNA"/>
</dbReference>
<dbReference type="AlphaFoldDB" id="A0AAP7DJB9"/>
<sequence>MSISKLDRLQKRIDTLLEWQSCLVYLAEEHLTPFDKWCIRNEVSNEDQLFIANLCMMFSLHLYPEKEHPDKERILNNFKKMFGAKDIEISLKTFNNYLEEYQNNQNHFLRWDARELLDSLLGS</sequence>
<gene>
    <name evidence="1" type="ORF">HMI46_13290</name>
</gene>
<dbReference type="Proteomes" id="UP000552038">
    <property type="component" value="Unassembled WGS sequence"/>
</dbReference>
<organism evidence="1 2">
    <name type="scientific">Paenibacillus alvei</name>
    <name type="common">Bacillus alvei</name>
    <dbReference type="NCBI Taxonomy" id="44250"/>
    <lineage>
        <taxon>Bacteria</taxon>
        <taxon>Bacillati</taxon>
        <taxon>Bacillota</taxon>
        <taxon>Bacilli</taxon>
        <taxon>Bacillales</taxon>
        <taxon>Paenibacillaceae</taxon>
        <taxon>Paenibacillus</taxon>
    </lineage>
</organism>
<name>A0AAP7DJB9_PAEAL</name>